<organism evidence="3 4">
    <name type="scientific">Caulobacter segnis</name>
    <dbReference type="NCBI Taxonomy" id="88688"/>
    <lineage>
        <taxon>Bacteria</taxon>
        <taxon>Pseudomonadati</taxon>
        <taxon>Pseudomonadota</taxon>
        <taxon>Alphaproteobacteria</taxon>
        <taxon>Caulobacterales</taxon>
        <taxon>Caulobacteraceae</taxon>
        <taxon>Caulobacter</taxon>
    </lineage>
</organism>
<dbReference type="Pfam" id="PF04717">
    <property type="entry name" value="Phage_base_V"/>
    <property type="match status" value="1"/>
</dbReference>
<accession>A0ABY4ZWY3</accession>
<gene>
    <name evidence="3" type="ORF">MZV50_06800</name>
</gene>
<dbReference type="Gene3D" id="2.40.50.230">
    <property type="entry name" value="Gp5 N-terminal domain"/>
    <property type="match status" value="1"/>
</dbReference>
<name>A0ABY4ZWY3_9CAUL</name>
<proteinExistence type="predicted"/>
<feature type="domain" description="Gp5/Type VI secretion system Vgr protein OB-fold" evidence="2">
    <location>
        <begin position="21"/>
        <end position="89"/>
    </location>
</feature>
<dbReference type="InterPro" id="IPR037026">
    <property type="entry name" value="Vgr_OB-fold_dom_sf"/>
</dbReference>
<evidence type="ECO:0000259" key="2">
    <source>
        <dbReference type="Pfam" id="PF04717"/>
    </source>
</evidence>
<feature type="region of interest" description="Disordered" evidence="1">
    <location>
        <begin position="179"/>
        <end position="198"/>
    </location>
</feature>
<evidence type="ECO:0000313" key="4">
    <source>
        <dbReference type="Proteomes" id="UP001057520"/>
    </source>
</evidence>
<evidence type="ECO:0000256" key="1">
    <source>
        <dbReference type="SAM" id="MobiDB-lite"/>
    </source>
</evidence>
<protein>
    <submittedName>
        <fullName evidence="3">Phage baseplate assembly protein V</fullName>
    </submittedName>
</protein>
<reference evidence="3 4" key="1">
    <citation type="submission" date="2022-04" db="EMBL/GenBank/DDBJ databases">
        <title>Genome sequence of soybean root-associated Caulobacter segnis RL271.</title>
        <authorList>
            <person name="Longley R."/>
            <person name="Bonito G."/>
            <person name="Trigodet F."/>
            <person name="Crosson S."/>
            <person name="Fiebig A."/>
        </authorList>
    </citation>
    <scope>NUCLEOTIDE SEQUENCE [LARGE SCALE GENOMIC DNA]</scope>
    <source>
        <strain evidence="3 4">RL271</strain>
    </source>
</reference>
<keyword evidence="4" id="KW-1185">Reference proteome</keyword>
<dbReference type="InterPro" id="IPR006531">
    <property type="entry name" value="Gp5/Vgr_OB"/>
</dbReference>
<dbReference type="EMBL" id="CP096040">
    <property type="protein sequence ID" value="USQ97245.1"/>
    <property type="molecule type" value="Genomic_DNA"/>
</dbReference>
<evidence type="ECO:0000313" key="3">
    <source>
        <dbReference type="EMBL" id="USQ97245.1"/>
    </source>
</evidence>
<sequence>MYAELEARIAQLERRLASMIQPGRVTHVDLARKRIRLDLGDEDEPMLSPWVRYAQVAGALKMHTPPSLGQQMTLFSASGDLEQGLATPLGWSNDNVSPGDGAEPVMTFGDVRVTVEEGAVEVAISGAVIRFAAADGLSVTVGASSFNVTADQIRAASTEVRTSGKTVLNDGTREVVFKGSLDSHGDTNNQGAGSGVLV</sequence>
<dbReference type="Proteomes" id="UP001057520">
    <property type="component" value="Chromosome"/>
</dbReference>